<reference evidence="6 7" key="1">
    <citation type="journal article" date="2019" name="Emerg. Microbes Infect.">
        <title>Comprehensive subspecies identification of 175 nontuberculous mycobacteria species based on 7547 genomic profiles.</title>
        <authorList>
            <person name="Matsumoto Y."/>
            <person name="Kinjo T."/>
            <person name="Motooka D."/>
            <person name="Nabeya D."/>
            <person name="Jung N."/>
            <person name="Uechi K."/>
            <person name="Horii T."/>
            <person name="Iida T."/>
            <person name="Fujita J."/>
            <person name="Nakamura S."/>
        </authorList>
    </citation>
    <scope>NUCLEOTIDE SEQUENCE [LARGE SCALE GENOMIC DNA]</scope>
    <source>
        <strain evidence="6 7">JCM 14742</strain>
    </source>
</reference>
<sequence>MPTAHKHAAGTVGPRRPYGELGRAEVVAALRDLVGRVGVQGVTMRDLAAELGAAVPSVYYHVPGKRAAIDLLGESVLADIPVPGVGRWDQRIVELYCAAREVIIAVPGVAGILQTSGPSEPARRLDRLSRALLTEAGLAKADAAAAHEVLYTYLLGSVSLEESRRLTGSPRGKRSTANQFRTGLNVVVTGIKTLAEKR</sequence>
<evidence type="ECO:0000259" key="5">
    <source>
        <dbReference type="PROSITE" id="PS50977"/>
    </source>
</evidence>
<dbReference type="GO" id="GO:0045892">
    <property type="term" value="P:negative regulation of DNA-templated transcription"/>
    <property type="evidence" value="ECO:0007669"/>
    <property type="project" value="InterPro"/>
</dbReference>
<gene>
    <name evidence="6" type="ORF">MPRM_07300</name>
</gene>
<dbReference type="SUPFAM" id="SSF48498">
    <property type="entry name" value="Tetracyclin repressor-like, C-terminal domain"/>
    <property type="match status" value="1"/>
</dbReference>
<dbReference type="PROSITE" id="PS01081">
    <property type="entry name" value="HTH_TETR_1"/>
    <property type="match status" value="1"/>
</dbReference>
<keyword evidence="7" id="KW-1185">Reference proteome</keyword>
<dbReference type="Pfam" id="PF02909">
    <property type="entry name" value="TetR_C_1"/>
    <property type="match status" value="1"/>
</dbReference>
<keyword evidence="3" id="KW-0804">Transcription</keyword>
<dbReference type="InterPro" id="IPR001647">
    <property type="entry name" value="HTH_TetR"/>
</dbReference>
<dbReference type="InterPro" id="IPR004111">
    <property type="entry name" value="Repressor_TetR_C"/>
</dbReference>
<dbReference type="PROSITE" id="PS50977">
    <property type="entry name" value="HTH_TETR_2"/>
    <property type="match status" value="1"/>
</dbReference>
<feature type="domain" description="HTH tetR-type" evidence="5">
    <location>
        <begin position="20"/>
        <end position="80"/>
    </location>
</feature>
<dbReference type="Proteomes" id="UP000467105">
    <property type="component" value="Chromosome"/>
</dbReference>
<dbReference type="Gene3D" id="1.10.357.10">
    <property type="entry name" value="Tetracycline Repressor, domain 2"/>
    <property type="match status" value="1"/>
</dbReference>
<evidence type="ECO:0000256" key="3">
    <source>
        <dbReference type="ARBA" id="ARBA00023163"/>
    </source>
</evidence>
<dbReference type="SUPFAM" id="SSF46689">
    <property type="entry name" value="Homeodomain-like"/>
    <property type="match status" value="1"/>
</dbReference>
<dbReference type="InterPro" id="IPR009057">
    <property type="entry name" value="Homeodomain-like_sf"/>
</dbReference>
<name>A0A7I7YP21_9MYCO</name>
<evidence type="ECO:0000313" key="6">
    <source>
        <dbReference type="EMBL" id="BBZ43449.1"/>
    </source>
</evidence>
<keyword evidence="2 4" id="KW-0238">DNA-binding</keyword>
<dbReference type="EMBL" id="AP022614">
    <property type="protein sequence ID" value="BBZ43449.1"/>
    <property type="molecule type" value="Genomic_DNA"/>
</dbReference>
<organism evidence="6 7">
    <name type="scientific">Mycobacterium parmense</name>
    <dbReference type="NCBI Taxonomy" id="185642"/>
    <lineage>
        <taxon>Bacteria</taxon>
        <taxon>Bacillati</taxon>
        <taxon>Actinomycetota</taxon>
        <taxon>Actinomycetes</taxon>
        <taxon>Mycobacteriales</taxon>
        <taxon>Mycobacteriaceae</taxon>
        <taxon>Mycobacterium</taxon>
        <taxon>Mycobacterium simiae complex</taxon>
    </lineage>
</organism>
<dbReference type="RefSeq" id="WP_232066528.1">
    <property type="nucleotide sequence ID" value="NZ_AP022614.1"/>
</dbReference>
<evidence type="ECO:0000256" key="1">
    <source>
        <dbReference type="ARBA" id="ARBA00023015"/>
    </source>
</evidence>
<dbReference type="Gene3D" id="1.10.10.60">
    <property type="entry name" value="Homeodomain-like"/>
    <property type="match status" value="1"/>
</dbReference>
<evidence type="ECO:0000256" key="2">
    <source>
        <dbReference type="ARBA" id="ARBA00023125"/>
    </source>
</evidence>
<dbReference type="GO" id="GO:0003677">
    <property type="term" value="F:DNA binding"/>
    <property type="evidence" value="ECO:0007669"/>
    <property type="project" value="UniProtKB-UniRule"/>
</dbReference>
<evidence type="ECO:0000313" key="7">
    <source>
        <dbReference type="Proteomes" id="UP000467105"/>
    </source>
</evidence>
<accession>A0A7I7YP21</accession>
<protein>
    <recommendedName>
        <fullName evidence="5">HTH tetR-type domain-containing protein</fullName>
    </recommendedName>
</protein>
<evidence type="ECO:0000256" key="4">
    <source>
        <dbReference type="PROSITE-ProRule" id="PRU00335"/>
    </source>
</evidence>
<keyword evidence="1" id="KW-0805">Transcription regulation</keyword>
<dbReference type="InterPro" id="IPR023772">
    <property type="entry name" value="DNA-bd_HTH_TetR-type_CS"/>
</dbReference>
<dbReference type="Pfam" id="PF00440">
    <property type="entry name" value="TetR_N"/>
    <property type="match status" value="1"/>
</dbReference>
<feature type="DNA-binding region" description="H-T-H motif" evidence="4">
    <location>
        <begin position="43"/>
        <end position="62"/>
    </location>
</feature>
<dbReference type="AlphaFoldDB" id="A0A7I7YP21"/>
<proteinExistence type="predicted"/>
<dbReference type="InterPro" id="IPR036271">
    <property type="entry name" value="Tet_transcr_reg_TetR-rel_C_sf"/>
</dbReference>